<name>A0ABY7BQ95_9FIRM</name>
<dbReference type="InterPro" id="IPR006103">
    <property type="entry name" value="Glyco_hydro_2_cat"/>
</dbReference>
<comment type="similarity">
    <text evidence="7">Belongs to the glycosyl hydrolase 2 family. Beta-mannosidase B subfamily.</text>
</comment>
<evidence type="ECO:0000313" key="15">
    <source>
        <dbReference type="Proteomes" id="UP001164909"/>
    </source>
</evidence>
<keyword evidence="15" id="KW-1185">Reference proteome</keyword>
<dbReference type="Pfam" id="PF02836">
    <property type="entry name" value="Glyco_hydro_2_C"/>
    <property type="match status" value="1"/>
</dbReference>
<evidence type="ECO:0000259" key="12">
    <source>
        <dbReference type="Pfam" id="PF17786"/>
    </source>
</evidence>
<dbReference type="InterPro" id="IPR013783">
    <property type="entry name" value="Ig-like_fold"/>
</dbReference>
<dbReference type="Gene3D" id="2.60.40.10">
    <property type="entry name" value="Immunoglobulins"/>
    <property type="match status" value="2"/>
</dbReference>
<dbReference type="Pfam" id="PF17786">
    <property type="entry name" value="Mannosidase_ig"/>
    <property type="match status" value="1"/>
</dbReference>
<dbReference type="Gene3D" id="2.60.120.260">
    <property type="entry name" value="Galactose-binding domain-like"/>
    <property type="match status" value="1"/>
</dbReference>
<dbReference type="GO" id="GO:0016787">
    <property type="term" value="F:hydrolase activity"/>
    <property type="evidence" value="ECO:0007669"/>
    <property type="project" value="UniProtKB-KW"/>
</dbReference>
<organism evidence="14 15">
    <name type="scientific">Caldicellulosiruptor morganii</name>
    <dbReference type="NCBI Taxonomy" id="1387555"/>
    <lineage>
        <taxon>Bacteria</taxon>
        <taxon>Bacillati</taxon>
        <taxon>Bacillota</taxon>
        <taxon>Bacillota incertae sedis</taxon>
        <taxon>Caldicellulosiruptorales</taxon>
        <taxon>Caldicellulosiruptoraceae</taxon>
        <taxon>Caldicellulosiruptor</taxon>
    </lineage>
</organism>
<dbReference type="PANTHER" id="PTHR43730">
    <property type="entry name" value="BETA-MANNOSIDASE"/>
    <property type="match status" value="1"/>
</dbReference>
<evidence type="ECO:0000256" key="1">
    <source>
        <dbReference type="ARBA" id="ARBA00000829"/>
    </source>
</evidence>
<evidence type="ECO:0000256" key="7">
    <source>
        <dbReference type="ARBA" id="ARBA00038429"/>
    </source>
</evidence>
<dbReference type="InterPro" id="IPR017853">
    <property type="entry name" value="GH"/>
</dbReference>
<evidence type="ECO:0000259" key="10">
    <source>
        <dbReference type="Pfam" id="PF00703"/>
    </source>
</evidence>
<evidence type="ECO:0000256" key="4">
    <source>
        <dbReference type="ARBA" id="ARBA00022729"/>
    </source>
</evidence>
<evidence type="ECO:0000256" key="5">
    <source>
        <dbReference type="ARBA" id="ARBA00022801"/>
    </source>
</evidence>
<dbReference type="InterPro" id="IPR006102">
    <property type="entry name" value="Ig-like_GH2"/>
</dbReference>
<dbReference type="SUPFAM" id="SSF51445">
    <property type="entry name" value="(Trans)glycosidases"/>
    <property type="match status" value="1"/>
</dbReference>
<comment type="catalytic activity">
    <reaction evidence="1">
        <text>Hydrolysis of terminal, non-reducing beta-D-mannose residues in beta-D-mannosides.</text>
        <dbReference type="EC" id="3.2.1.25"/>
    </reaction>
</comment>
<accession>A0ABY7BQ95</accession>
<feature type="domain" description="Mannosidase Ig/CBM-like" evidence="12">
    <location>
        <begin position="636"/>
        <end position="690"/>
    </location>
</feature>
<evidence type="ECO:0000256" key="6">
    <source>
        <dbReference type="ARBA" id="ARBA00023295"/>
    </source>
</evidence>
<dbReference type="Proteomes" id="UP001164909">
    <property type="component" value="Chromosome"/>
</dbReference>
<dbReference type="InterPro" id="IPR036156">
    <property type="entry name" value="Beta-gal/glucu_dom_sf"/>
</dbReference>
<dbReference type="EC" id="3.2.1.25" evidence="3"/>
<evidence type="ECO:0000256" key="2">
    <source>
        <dbReference type="ARBA" id="ARBA00004740"/>
    </source>
</evidence>
<sequence length="814" mass="95964">MKISLDGKWKFREVGSLEYLDGTVPGCVQLDLINLGRLPDPFYSSNEVLFYSLEEKDFEYVKEFYVENLDRYQVRKLVFEGIDTVADIYLNQYYLGRAENMFLKYEFDVSTALKEGKNTLKVILYSPIKEAERLKKVYQSKYDYPQRSWIRKAQYSYGWDWGPRILQMGIWRSIYLELHNGLEIVDEFIKTEHLSEDLAVVKVFARINSFEKPESGEIEISDGAEIKRLEPQVYKSKEGYFIEERIEIENPKLWFPNGYGEAHLYTFKIAVKTSNEVATKEVTTGLRTVRIIKEKDEYGESFIFEINGIKVFAKGANWIPADSILPRLTENDYKALINMAKDANMNMLRVWGGGIYEYDWFYNECDRNGIMVWQDFMFACSIYPDEFDFFVENFKKEAEYQIKRLRNHPCIVLWCGNNENNWGFRDWWNIGDPEFLGNRIYKKVLPQILLELDPTRPYHISSPYGGEHPNSEKAGDRHTWDIWSGWKDFIYYKHDNARFVSEFGFQAAAHIDTMKKYIPLKDQTIFSKVLRMHEKQDEGIERLIRYMAGWVGLPKDFDSFVYISQFVQKEAIKLAVEHYRKNKFRTAGALYWQLNDCWPVISWSSIDYLKRRKALYYESKRVFSKFLPAIEYENGRLKVKVVSDDITSRTGELLITIWDFDGRKHFERALKVNIPANDVTLAFDEKIENLNVLKGEYIYIPKQFEATMIGHRVDRGLLESIVFVSLIVDGREYENYFVFDKFINLELKPCQFEYEIKDDMLILRPRTPAVCLIIEADGDVENNFIFARPEKEYKIALNGANVTEVCDLLECLIR</sequence>
<dbReference type="RefSeq" id="WP_045168548.1">
    <property type="nucleotide sequence ID" value="NZ_CP113865.1"/>
</dbReference>
<evidence type="ECO:0000256" key="9">
    <source>
        <dbReference type="ARBA" id="ARBA00041614"/>
    </source>
</evidence>
<dbReference type="EMBL" id="CP113865">
    <property type="protein sequence ID" value="WAM33945.1"/>
    <property type="molecule type" value="Genomic_DNA"/>
</dbReference>
<dbReference type="Gene3D" id="3.20.20.80">
    <property type="entry name" value="Glycosidases"/>
    <property type="match status" value="1"/>
</dbReference>
<evidence type="ECO:0000256" key="3">
    <source>
        <dbReference type="ARBA" id="ARBA00012754"/>
    </source>
</evidence>
<dbReference type="InterPro" id="IPR041447">
    <property type="entry name" value="Mannosidase_ig"/>
</dbReference>
<evidence type="ECO:0000259" key="11">
    <source>
        <dbReference type="Pfam" id="PF02836"/>
    </source>
</evidence>
<comment type="pathway">
    <text evidence="2">Glycan metabolism; N-glycan degradation.</text>
</comment>
<keyword evidence="4" id="KW-0732">Signal</keyword>
<evidence type="ECO:0000259" key="13">
    <source>
        <dbReference type="Pfam" id="PF22666"/>
    </source>
</evidence>
<reference evidence="14" key="1">
    <citation type="submission" date="2022-12" db="EMBL/GenBank/DDBJ databases">
        <authorList>
            <person name="Bing R.G."/>
            <person name="Willard D.J."/>
            <person name="Manesh M.J.H."/>
            <person name="Laemthong T."/>
            <person name="Crosby J.R."/>
            <person name="Kelly R.M."/>
        </authorList>
    </citation>
    <scope>NUCLEOTIDE SEQUENCE</scope>
    <source>
        <strain evidence="14">DSM 8990</strain>
    </source>
</reference>
<keyword evidence="6" id="KW-0326">Glycosidase</keyword>
<dbReference type="InterPro" id="IPR054593">
    <property type="entry name" value="Beta-mannosidase-like_N2"/>
</dbReference>
<dbReference type="InterPro" id="IPR008979">
    <property type="entry name" value="Galactose-bd-like_sf"/>
</dbReference>
<dbReference type="Pfam" id="PF22666">
    <property type="entry name" value="Glyco_hydro_2_N2"/>
    <property type="match status" value="1"/>
</dbReference>
<feature type="domain" description="Glycoside hydrolase family 2 immunoglobulin-like beta-sandwich" evidence="10">
    <location>
        <begin position="184"/>
        <end position="287"/>
    </location>
</feature>
<dbReference type="PANTHER" id="PTHR43730:SF1">
    <property type="entry name" value="BETA-MANNOSIDASE"/>
    <property type="match status" value="1"/>
</dbReference>
<proteinExistence type="inferred from homology"/>
<protein>
    <recommendedName>
        <fullName evidence="8">Beta-mannosidase B</fullName>
        <ecNumber evidence="3">3.2.1.25</ecNumber>
    </recommendedName>
    <alternativeName>
        <fullName evidence="9">Mannanase B</fullName>
    </alternativeName>
</protein>
<evidence type="ECO:0000313" key="14">
    <source>
        <dbReference type="EMBL" id="WAM33945.1"/>
    </source>
</evidence>
<dbReference type="SUPFAM" id="SSF49785">
    <property type="entry name" value="Galactose-binding domain-like"/>
    <property type="match status" value="1"/>
</dbReference>
<feature type="domain" description="Glycoside hydrolase family 2 catalytic" evidence="11">
    <location>
        <begin position="363"/>
        <end position="463"/>
    </location>
</feature>
<gene>
    <name evidence="14" type="ORF">OTK00_000086</name>
</gene>
<keyword evidence="5 14" id="KW-0378">Hydrolase</keyword>
<feature type="domain" description="Beta-mannosidase-like galactose-binding" evidence="13">
    <location>
        <begin position="9"/>
        <end position="172"/>
    </location>
</feature>
<dbReference type="Pfam" id="PF00703">
    <property type="entry name" value="Glyco_hydro_2"/>
    <property type="match status" value="1"/>
</dbReference>
<dbReference type="InterPro" id="IPR050887">
    <property type="entry name" value="Beta-mannosidase_GH2"/>
</dbReference>
<evidence type="ECO:0000256" key="8">
    <source>
        <dbReference type="ARBA" id="ARBA00041069"/>
    </source>
</evidence>
<dbReference type="SUPFAM" id="SSF49303">
    <property type="entry name" value="beta-Galactosidase/glucuronidase domain"/>
    <property type="match status" value="2"/>
</dbReference>